<protein>
    <submittedName>
        <fullName evidence="1">Uncharacterized protein</fullName>
    </submittedName>
</protein>
<comment type="caution">
    <text evidence="1">The sequence shown here is derived from an EMBL/GenBank/DDBJ whole genome shotgun (WGS) entry which is preliminary data.</text>
</comment>
<accession>A0A645DDZ7</accession>
<dbReference type="AlphaFoldDB" id="A0A645DDZ7"/>
<evidence type="ECO:0000313" key="1">
    <source>
        <dbReference type="EMBL" id="MPM87073.1"/>
    </source>
</evidence>
<sequence>MKRVVSGFSVFKVSAIWFPSTFETKCTFNLVLKCFSADTTITGPKSDPPIPIFTTSVITFPVKPVCSPEMMLSEKDFI</sequence>
<dbReference type="EMBL" id="VSSQ01034978">
    <property type="protein sequence ID" value="MPM87073.1"/>
    <property type="molecule type" value="Genomic_DNA"/>
</dbReference>
<gene>
    <name evidence="1" type="ORF">SDC9_134166</name>
</gene>
<name>A0A645DDZ7_9ZZZZ</name>
<proteinExistence type="predicted"/>
<reference evidence="1" key="1">
    <citation type="submission" date="2019-08" db="EMBL/GenBank/DDBJ databases">
        <authorList>
            <person name="Kucharzyk K."/>
            <person name="Murdoch R.W."/>
            <person name="Higgins S."/>
            <person name="Loffler F."/>
        </authorList>
    </citation>
    <scope>NUCLEOTIDE SEQUENCE</scope>
</reference>
<organism evidence="1">
    <name type="scientific">bioreactor metagenome</name>
    <dbReference type="NCBI Taxonomy" id="1076179"/>
    <lineage>
        <taxon>unclassified sequences</taxon>
        <taxon>metagenomes</taxon>
        <taxon>ecological metagenomes</taxon>
    </lineage>
</organism>